<evidence type="ECO:0000256" key="5">
    <source>
        <dbReference type="ARBA" id="ARBA00022729"/>
    </source>
</evidence>
<comment type="subcellular location">
    <subcellularLocation>
        <location evidence="1">Secreted</location>
    </subcellularLocation>
</comment>
<dbReference type="GO" id="GO:0060320">
    <property type="term" value="P:rejection of self pollen"/>
    <property type="evidence" value="ECO:0007669"/>
    <property type="project" value="UniProtKB-KW"/>
</dbReference>
<reference evidence="7" key="1">
    <citation type="submission" date="2023-02" db="EMBL/GenBank/DDBJ databases">
        <title>Genome of toxic invasive species Heracleum sosnowskyi carries increased number of genes despite the absence of recent whole-genome duplications.</title>
        <authorList>
            <person name="Schelkunov M."/>
            <person name="Shtratnikova V."/>
            <person name="Makarenko M."/>
            <person name="Klepikova A."/>
            <person name="Omelchenko D."/>
            <person name="Novikova G."/>
            <person name="Obukhova E."/>
            <person name="Bogdanov V."/>
            <person name="Penin A."/>
            <person name="Logacheva M."/>
        </authorList>
    </citation>
    <scope>NUCLEOTIDE SEQUENCE</scope>
    <source>
        <strain evidence="7">Hsosn_3</strain>
        <tissue evidence="7">Leaf</tissue>
    </source>
</reference>
<gene>
    <name evidence="7" type="ORF">POM88_015954</name>
</gene>
<evidence type="ECO:0008006" key="9">
    <source>
        <dbReference type="Google" id="ProtNLM"/>
    </source>
</evidence>
<comment type="caution">
    <text evidence="7">The sequence shown here is derived from an EMBL/GenBank/DDBJ whole genome shotgun (WGS) entry which is preliminary data.</text>
</comment>
<keyword evidence="8" id="KW-1185">Reference proteome</keyword>
<protein>
    <recommendedName>
        <fullName evidence="9">S-protein homolog</fullName>
    </recommendedName>
</protein>
<keyword evidence="3" id="KW-0713">Self-incompatibility</keyword>
<evidence type="ECO:0000256" key="1">
    <source>
        <dbReference type="ARBA" id="ARBA00004613"/>
    </source>
</evidence>
<evidence type="ECO:0000256" key="3">
    <source>
        <dbReference type="ARBA" id="ARBA00022471"/>
    </source>
</evidence>
<comment type="similarity">
    <text evidence="2">Belongs to the plant self-incompatibility (S1) protein family.</text>
</comment>
<dbReference type="Proteomes" id="UP001237642">
    <property type="component" value="Unassembled WGS sequence"/>
</dbReference>
<sequence length="156" mass="17105">MKIPSSSSAFLLVAAIIVIFVLPTTNADNLPNGTFYKGNFNNTIDGLVGFSCDHKPDHGPYTFESKYVGLTWVFTVPESNKTQTYKCTATWNDKKAELVVYDASFTDKKKCQAPPVLTRNLCSWAATPEGIYFSAVETSYPVIDDSWIAVKSGGLS</sequence>
<dbReference type="EMBL" id="JAUIZM010000004">
    <property type="protein sequence ID" value="KAK1387776.1"/>
    <property type="molecule type" value="Genomic_DNA"/>
</dbReference>
<dbReference type="Pfam" id="PF05938">
    <property type="entry name" value="Self-incomp_S1"/>
    <property type="match status" value="1"/>
</dbReference>
<organism evidence="7 8">
    <name type="scientific">Heracleum sosnowskyi</name>
    <dbReference type="NCBI Taxonomy" id="360622"/>
    <lineage>
        <taxon>Eukaryota</taxon>
        <taxon>Viridiplantae</taxon>
        <taxon>Streptophyta</taxon>
        <taxon>Embryophyta</taxon>
        <taxon>Tracheophyta</taxon>
        <taxon>Spermatophyta</taxon>
        <taxon>Magnoliopsida</taxon>
        <taxon>eudicotyledons</taxon>
        <taxon>Gunneridae</taxon>
        <taxon>Pentapetalae</taxon>
        <taxon>asterids</taxon>
        <taxon>campanulids</taxon>
        <taxon>Apiales</taxon>
        <taxon>Apiaceae</taxon>
        <taxon>Apioideae</taxon>
        <taxon>apioid superclade</taxon>
        <taxon>Tordylieae</taxon>
        <taxon>Tordyliinae</taxon>
        <taxon>Heracleum</taxon>
    </lineage>
</organism>
<keyword evidence="5 6" id="KW-0732">Signal</keyword>
<dbReference type="AlphaFoldDB" id="A0AAD8IMX9"/>
<reference evidence="7" key="2">
    <citation type="submission" date="2023-05" db="EMBL/GenBank/DDBJ databases">
        <authorList>
            <person name="Schelkunov M.I."/>
        </authorList>
    </citation>
    <scope>NUCLEOTIDE SEQUENCE</scope>
    <source>
        <strain evidence="7">Hsosn_3</strain>
        <tissue evidence="7">Leaf</tissue>
    </source>
</reference>
<evidence type="ECO:0000256" key="2">
    <source>
        <dbReference type="ARBA" id="ARBA00005581"/>
    </source>
</evidence>
<name>A0AAD8IMX9_9APIA</name>
<feature type="signal peptide" evidence="6">
    <location>
        <begin position="1"/>
        <end position="27"/>
    </location>
</feature>
<evidence type="ECO:0000313" key="8">
    <source>
        <dbReference type="Proteomes" id="UP001237642"/>
    </source>
</evidence>
<evidence type="ECO:0000256" key="6">
    <source>
        <dbReference type="SAM" id="SignalP"/>
    </source>
</evidence>
<evidence type="ECO:0000256" key="4">
    <source>
        <dbReference type="ARBA" id="ARBA00022525"/>
    </source>
</evidence>
<proteinExistence type="inferred from homology"/>
<keyword evidence="4" id="KW-0964">Secreted</keyword>
<dbReference type="GO" id="GO:0005576">
    <property type="term" value="C:extracellular region"/>
    <property type="evidence" value="ECO:0007669"/>
    <property type="project" value="UniProtKB-SubCell"/>
</dbReference>
<accession>A0AAD8IMX9</accession>
<dbReference type="InterPro" id="IPR010264">
    <property type="entry name" value="Self-incomp_S1"/>
</dbReference>
<evidence type="ECO:0000313" key="7">
    <source>
        <dbReference type="EMBL" id="KAK1387776.1"/>
    </source>
</evidence>
<feature type="chain" id="PRO_5042297045" description="S-protein homolog" evidence="6">
    <location>
        <begin position="28"/>
        <end position="156"/>
    </location>
</feature>